<comment type="caution">
    <text evidence="2">The sequence shown here is derived from an EMBL/GenBank/DDBJ whole genome shotgun (WGS) entry which is preliminary data.</text>
</comment>
<name>A0AB36J2J2_9BACL</name>
<accession>A0AB36J2J2</accession>
<evidence type="ECO:0000313" key="3">
    <source>
        <dbReference type="Proteomes" id="UP000187323"/>
    </source>
</evidence>
<organism evidence="2 3">
    <name type="scientific">Paenibacillus odorifer</name>
    <dbReference type="NCBI Taxonomy" id="189426"/>
    <lineage>
        <taxon>Bacteria</taxon>
        <taxon>Bacillati</taxon>
        <taxon>Bacillota</taxon>
        <taxon>Bacilli</taxon>
        <taxon>Bacillales</taxon>
        <taxon>Paenibacillaceae</taxon>
        <taxon>Paenibacillus</taxon>
    </lineage>
</organism>
<sequence length="352" mass="40351">MQNPMKLKRVVIKEELVALTGDYVSALILNQFIYWSERVKDADKLIQEETERMSTNGLQPNLKRDHGWFYKKAEELSEELMLKASIQTIRRKIKNLIDGGWIYERRNPNYSWDKTFQYRVDLIQIMTDLSIKGYHLEGYESLQRTLNITNFQMTYPKFQNGSSEDHFGDSKFQNGSSEVQIGDSNHHTGISNGQSGYSNFQNRTPNLPAGTAIPEITSKTTSDSILNDRLNGSAIAASMNLPLNNIDDNLNRIYEVLCTNVPKYCYVADNIPMNDSYIESIFLMLSSHHKDILLPEIVIKACELYFEKSCNLDLVSGGVSMHLKINNPTGYFSTCYEEAYKLYKVKQGLLNR</sequence>
<dbReference type="RefSeq" id="WP_076138943.1">
    <property type="nucleotide sequence ID" value="NZ_MKQM01000081.1"/>
</dbReference>
<evidence type="ECO:0000313" key="2">
    <source>
        <dbReference type="EMBL" id="OME10107.1"/>
    </source>
</evidence>
<evidence type="ECO:0008006" key="4">
    <source>
        <dbReference type="Google" id="ProtNLM"/>
    </source>
</evidence>
<dbReference type="AlphaFoldDB" id="A0AB36J2J2"/>
<gene>
    <name evidence="2" type="ORF">BSK47_31300</name>
</gene>
<reference evidence="2 3" key="1">
    <citation type="submission" date="2016-10" db="EMBL/GenBank/DDBJ databases">
        <title>Paenibacillus species isolates.</title>
        <authorList>
            <person name="Beno S.M."/>
        </authorList>
    </citation>
    <scope>NUCLEOTIDE SEQUENCE [LARGE SCALE GENOMIC DNA]</scope>
    <source>
        <strain evidence="2 3">FSL H7-0918</strain>
    </source>
</reference>
<feature type="region of interest" description="Disordered" evidence="1">
    <location>
        <begin position="173"/>
        <end position="197"/>
    </location>
</feature>
<dbReference type="EMBL" id="MPTO01000052">
    <property type="protein sequence ID" value="OME10107.1"/>
    <property type="molecule type" value="Genomic_DNA"/>
</dbReference>
<dbReference type="Proteomes" id="UP000187323">
    <property type="component" value="Unassembled WGS sequence"/>
</dbReference>
<proteinExistence type="predicted"/>
<protein>
    <recommendedName>
        <fullName evidence="4">Helix-turn-helix domain-containing protein</fullName>
    </recommendedName>
</protein>
<evidence type="ECO:0000256" key="1">
    <source>
        <dbReference type="SAM" id="MobiDB-lite"/>
    </source>
</evidence>